<evidence type="ECO:0000313" key="4">
    <source>
        <dbReference type="Proteomes" id="UP000657006"/>
    </source>
</evidence>
<name>A0A926DR04_9FIRM</name>
<dbReference type="InterPro" id="IPR029058">
    <property type="entry name" value="AB_hydrolase_fold"/>
</dbReference>
<organism evidence="3 4">
    <name type="scientific">Bianquea renquensis</name>
    <dbReference type="NCBI Taxonomy" id="2763661"/>
    <lineage>
        <taxon>Bacteria</taxon>
        <taxon>Bacillati</taxon>
        <taxon>Bacillota</taxon>
        <taxon>Clostridia</taxon>
        <taxon>Eubacteriales</taxon>
        <taxon>Bianqueaceae</taxon>
        <taxon>Bianquea</taxon>
    </lineage>
</organism>
<evidence type="ECO:0000259" key="2">
    <source>
        <dbReference type="Pfam" id="PF20434"/>
    </source>
</evidence>
<dbReference type="Pfam" id="PF20434">
    <property type="entry name" value="BD-FAE"/>
    <property type="match status" value="1"/>
</dbReference>
<dbReference type="Proteomes" id="UP000657006">
    <property type="component" value="Unassembled WGS sequence"/>
</dbReference>
<dbReference type="SUPFAM" id="SSF53474">
    <property type="entry name" value="alpha/beta-Hydrolases"/>
    <property type="match status" value="1"/>
</dbReference>
<dbReference type="PANTHER" id="PTHR48081">
    <property type="entry name" value="AB HYDROLASE SUPERFAMILY PROTEIN C4A8.06C"/>
    <property type="match status" value="1"/>
</dbReference>
<dbReference type="EMBL" id="JACRSQ010000002">
    <property type="protein sequence ID" value="MBC8542426.1"/>
    <property type="molecule type" value="Genomic_DNA"/>
</dbReference>
<dbReference type="GO" id="GO:0016787">
    <property type="term" value="F:hydrolase activity"/>
    <property type="evidence" value="ECO:0007669"/>
    <property type="project" value="UniProtKB-KW"/>
</dbReference>
<feature type="domain" description="BD-FAE-like" evidence="2">
    <location>
        <begin position="39"/>
        <end position="228"/>
    </location>
</feature>
<gene>
    <name evidence="3" type="ORF">H8730_02545</name>
</gene>
<protein>
    <submittedName>
        <fullName evidence="3">Alpha/beta hydrolase</fullName>
    </submittedName>
</protein>
<dbReference type="InterPro" id="IPR049492">
    <property type="entry name" value="BD-FAE-like_dom"/>
</dbReference>
<reference evidence="3" key="1">
    <citation type="submission" date="2020-08" db="EMBL/GenBank/DDBJ databases">
        <title>Genome public.</title>
        <authorList>
            <person name="Liu C."/>
            <person name="Sun Q."/>
        </authorList>
    </citation>
    <scope>NUCLEOTIDE SEQUENCE</scope>
    <source>
        <strain evidence="3">NSJ-32</strain>
    </source>
</reference>
<dbReference type="RefSeq" id="WP_177714556.1">
    <property type="nucleotide sequence ID" value="NZ_JACRSQ010000002.1"/>
</dbReference>
<sequence length="283" mass="31146">MQIQTFNLWNPGEAIVEDQTSSAYTPYLVAYLQEPLRGEEERRPAILICPGGAYCFCSPREGEPIAMQYLARGYQAFVVYYSIAPSRFPAALKDAAKSMDIIRSNAVQWGIEPNSIVICGFSAGGHLAASMGTMWDCAELRACGLGGEKVRPDAMILAYPVITAKKEYAHEGSFVALLGAEAIQREETRNAFSLETCVNETTPPAFIWHTAEDTSVPPMNSLLFAQALDQYKVPYSLHIFPKGYHGLSLATAETAEGAQAAVRADVATWVEESDEWFQERRSL</sequence>
<proteinExistence type="predicted"/>
<dbReference type="InterPro" id="IPR050300">
    <property type="entry name" value="GDXG_lipolytic_enzyme"/>
</dbReference>
<keyword evidence="4" id="KW-1185">Reference proteome</keyword>
<accession>A0A926DR04</accession>
<comment type="caution">
    <text evidence="3">The sequence shown here is derived from an EMBL/GenBank/DDBJ whole genome shotgun (WGS) entry which is preliminary data.</text>
</comment>
<dbReference type="PANTHER" id="PTHR48081:SF6">
    <property type="entry name" value="PEPTIDASE S9 PROLYL OLIGOPEPTIDASE CATALYTIC DOMAIN-CONTAINING PROTEIN"/>
    <property type="match status" value="1"/>
</dbReference>
<dbReference type="AlphaFoldDB" id="A0A926DR04"/>
<evidence type="ECO:0000256" key="1">
    <source>
        <dbReference type="ARBA" id="ARBA00022801"/>
    </source>
</evidence>
<evidence type="ECO:0000313" key="3">
    <source>
        <dbReference type="EMBL" id="MBC8542426.1"/>
    </source>
</evidence>
<dbReference type="Gene3D" id="3.40.50.1820">
    <property type="entry name" value="alpha/beta hydrolase"/>
    <property type="match status" value="1"/>
</dbReference>
<keyword evidence="1 3" id="KW-0378">Hydrolase</keyword>